<keyword evidence="11" id="KW-1185">Reference proteome</keyword>
<comment type="similarity">
    <text evidence="8">Belongs to the TonB-dependent receptor family.</text>
</comment>
<evidence type="ECO:0000256" key="8">
    <source>
        <dbReference type="PROSITE-ProRule" id="PRU01360"/>
    </source>
</evidence>
<evidence type="ECO:0000256" key="6">
    <source>
        <dbReference type="ARBA" id="ARBA00023136"/>
    </source>
</evidence>
<evidence type="ECO:0000259" key="9">
    <source>
        <dbReference type="Pfam" id="PF07715"/>
    </source>
</evidence>
<dbReference type="InterPro" id="IPR039426">
    <property type="entry name" value="TonB-dep_rcpt-like"/>
</dbReference>
<dbReference type="InterPro" id="IPR036942">
    <property type="entry name" value="Beta-barrel_TonB_sf"/>
</dbReference>
<evidence type="ECO:0000256" key="7">
    <source>
        <dbReference type="ARBA" id="ARBA00023237"/>
    </source>
</evidence>
<feature type="domain" description="TonB-dependent receptor plug" evidence="9">
    <location>
        <begin position="101"/>
        <end position="226"/>
    </location>
</feature>
<evidence type="ECO:0000256" key="1">
    <source>
        <dbReference type="ARBA" id="ARBA00004571"/>
    </source>
</evidence>
<dbReference type="SUPFAM" id="SSF56935">
    <property type="entry name" value="Porins"/>
    <property type="match status" value="1"/>
</dbReference>
<keyword evidence="7 8" id="KW-0998">Cell outer membrane</keyword>
<dbReference type="SUPFAM" id="SSF49464">
    <property type="entry name" value="Carboxypeptidase regulatory domain-like"/>
    <property type="match status" value="1"/>
</dbReference>
<keyword evidence="3 8" id="KW-1134">Transmembrane beta strand</keyword>
<dbReference type="NCBIfam" id="TIGR04056">
    <property type="entry name" value="OMP_RagA_SusC"/>
    <property type="match status" value="1"/>
</dbReference>
<comment type="subcellular location">
    <subcellularLocation>
        <location evidence="1 8">Cell outer membrane</location>
        <topology evidence="1 8">Multi-pass membrane protein</topology>
    </subcellularLocation>
</comment>
<dbReference type="NCBIfam" id="TIGR04057">
    <property type="entry name" value="SusC_RagA_signa"/>
    <property type="match status" value="1"/>
</dbReference>
<name>A0ABP7YC39_9SPHI</name>
<reference evidence="11" key="1">
    <citation type="journal article" date="2019" name="Int. J. Syst. Evol. Microbiol.">
        <title>The Global Catalogue of Microorganisms (GCM) 10K type strain sequencing project: providing services to taxonomists for standard genome sequencing and annotation.</title>
        <authorList>
            <consortium name="The Broad Institute Genomics Platform"/>
            <consortium name="The Broad Institute Genome Sequencing Center for Infectious Disease"/>
            <person name="Wu L."/>
            <person name="Ma J."/>
        </authorList>
    </citation>
    <scope>NUCLEOTIDE SEQUENCE [LARGE SCALE GENOMIC DNA]</scope>
    <source>
        <strain evidence="11">JCM 16704</strain>
    </source>
</reference>
<dbReference type="Pfam" id="PF07715">
    <property type="entry name" value="Plug"/>
    <property type="match status" value="1"/>
</dbReference>
<gene>
    <name evidence="10" type="ORF">GCM10022216_06330</name>
</gene>
<evidence type="ECO:0000313" key="11">
    <source>
        <dbReference type="Proteomes" id="UP001500101"/>
    </source>
</evidence>
<dbReference type="PANTHER" id="PTHR30069:SF29">
    <property type="entry name" value="HEMOGLOBIN AND HEMOGLOBIN-HAPTOGLOBIN-BINDING PROTEIN 1-RELATED"/>
    <property type="match status" value="1"/>
</dbReference>
<evidence type="ECO:0000256" key="3">
    <source>
        <dbReference type="ARBA" id="ARBA00022452"/>
    </source>
</evidence>
<dbReference type="Gene3D" id="2.40.170.20">
    <property type="entry name" value="TonB-dependent receptor, beta-barrel domain"/>
    <property type="match status" value="1"/>
</dbReference>
<keyword evidence="5" id="KW-0732">Signal</keyword>
<dbReference type="InterPro" id="IPR012910">
    <property type="entry name" value="Plug_dom"/>
</dbReference>
<evidence type="ECO:0000313" key="10">
    <source>
        <dbReference type="EMBL" id="GAA4133871.1"/>
    </source>
</evidence>
<proteinExistence type="inferred from homology"/>
<dbReference type="InterPro" id="IPR023996">
    <property type="entry name" value="TonB-dep_OMP_SusC/RagA"/>
</dbReference>
<sequence length="1023" mass="112369">MLLSISTLFAQQTVTGRVTDANGPVAGVSVTVAGTNRATQTNATGQYSIQANNGEKLRFTIIGYSSQEITVSGTSHNVTLSQDESNIDEVVVTAMGVKREKRSLGYSFQEVQGTALTDARENNIANALSGKVSNLQVMKSSGGPASSSKIILRGFNSLTGDNQPLIVVDGVPMDNFVGASNNDFWNPTADMGGGLGDLNPEDIESMSVLKGGAASALYGSRASNGVILITTKSGKQKDGVGISYSTITGMENIFMLPELQSEFSQGAGGIYGKQAGTSWGEKITGQEVETWDGKKINLKAYDNMQNFFQTGFNTTQNINFQQAISDKVNLYSSATYLHDNSKTPGMKLNRLNLINRVNAKFGERNQWSTDVKVQYMKNMAYNRAVGGQNDGNYYAQLLLFPRSLDITQFSTGMDELGVNQTWYVDPTEAPVNPYWAIHNKLSNDTRDRYLMNATVKYDFNSWLSADVRFGTDNYNTKYESKTYTGSKINNSYGTGVDKFYENNYIANITARKDNIVGKWGGSLALYGQIMESNRNSIHASAGNLRVPNLFTLGNNIGNPGISESIYKKQINSLYASLDLNYSNYWYITLTARNDWTSTLHPDNNSYFYPSVSSSLIVSDLINSNGQMPSWFSFAKIRASYAQTGRDMDPYQLYNTFSVGNDPNNHTTASKGNTLFDPSVVNELQKSFEAGFETRFFQDRLGIDFAYYKTNSTNQLLSIPLNNLSGYQFFMANAGNIQNEGFEAIINASVFRDTPFKWNIVANFSKNNNEILELTDDVKRLKLGGFDDVQVFAEKGKNYGAIYGTKFLRVEDESSEHYGKLILSSQTGLPSKAAGEPVYLGDQTARALVGLTNSFMYKNFGLSFQIDGRFGGKFFAGTHRAIQLNGTSAETVVNGDRKPFVVDGVISNNGAYEINKQEVTPENYWTAVAGTGNLGITEHNLLSATNIRVRNVMLNYSLPQSVLGNSVVKNAKIGFSVNNVLMLKSYGKGVDPESTFAINSNATGFEYLSFPTSRSYFLNISVGF</sequence>
<keyword evidence="4 8" id="KW-0812">Transmembrane</keyword>
<protein>
    <submittedName>
        <fullName evidence="10">SusC/RagA family TonB-linked outer membrane protein</fullName>
    </submittedName>
</protein>
<dbReference type="InterPro" id="IPR037066">
    <property type="entry name" value="Plug_dom_sf"/>
</dbReference>
<dbReference type="Proteomes" id="UP001500101">
    <property type="component" value="Unassembled WGS sequence"/>
</dbReference>
<keyword evidence="6 8" id="KW-0472">Membrane</keyword>
<keyword evidence="2 8" id="KW-0813">Transport</keyword>
<dbReference type="Gene3D" id="2.60.40.1120">
    <property type="entry name" value="Carboxypeptidase-like, regulatory domain"/>
    <property type="match status" value="1"/>
</dbReference>
<dbReference type="EMBL" id="BAAAZI010000004">
    <property type="protein sequence ID" value="GAA4133871.1"/>
    <property type="molecule type" value="Genomic_DNA"/>
</dbReference>
<dbReference type="InterPro" id="IPR008969">
    <property type="entry name" value="CarboxyPept-like_regulatory"/>
</dbReference>
<dbReference type="Gene3D" id="2.170.130.10">
    <property type="entry name" value="TonB-dependent receptor, plug domain"/>
    <property type="match status" value="1"/>
</dbReference>
<evidence type="ECO:0000256" key="5">
    <source>
        <dbReference type="ARBA" id="ARBA00022729"/>
    </source>
</evidence>
<dbReference type="PROSITE" id="PS52016">
    <property type="entry name" value="TONB_DEPENDENT_REC_3"/>
    <property type="match status" value="1"/>
</dbReference>
<dbReference type="Pfam" id="PF13715">
    <property type="entry name" value="CarbopepD_reg_2"/>
    <property type="match status" value="1"/>
</dbReference>
<dbReference type="InterPro" id="IPR023997">
    <property type="entry name" value="TonB-dep_OMP_SusC/RagA_CS"/>
</dbReference>
<organism evidence="10 11">
    <name type="scientific">Sphingobacterium kyonggiense</name>
    <dbReference type="NCBI Taxonomy" id="714075"/>
    <lineage>
        <taxon>Bacteria</taxon>
        <taxon>Pseudomonadati</taxon>
        <taxon>Bacteroidota</taxon>
        <taxon>Sphingobacteriia</taxon>
        <taxon>Sphingobacteriales</taxon>
        <taxon>Sphingobacteriaceae</taxon>
        <taxon>Sphingobacterium</taxon>
    </lineage>
</organism>
<evidence type="ECO:0000256" key="2">
    <source>
        <dbReference type="ARBA" id="ARBA00022448"/>
    </source>
</evidence>
<dbReference type="PANTHER" id="PTHR30069">
    <property type="entry name" value="TONB-DEPENDENT OUTER MEMBRANE RECEPTOR"/>
    <property type="match status" value="1"/>
</dbReference>
<accession>A0ABP7YC39</accession>
<comment type="caution">
    <text evidence="10">The sequence shown here is derived from an EMBL/GenBank/DDBJ whole genome shotgun (WGS) entry which is preliminary data.</text>
</comment>
<evidence type="ECO:0000256" key="4">
    <source>
        <dbReference type="ARBA" id="ARBA00022692"/>
    </source>
</evidence>